<dbReference type="Proteomes" id="UP000547614">
    <property type="component" value="Unassembled WGS sequence"/>
</dbReference>
<evidence type="ECO:0000313" key="2">
    <source>
        <dbReference type="Proteomes" id="UP000547614"/>
    </source>
</evidence>
<dbReference type="AlphaFoldDB" id="A0A839VHC4"/>
<comment type="caution">
    <text evidence="1">The sequence shown here is derived from an EMBL/GenBank/DDBJ whole genome shotgun (WGS) entry which is preliminary data.</text>
</comment>
<reference evidence="1 2" key="1">
    <citation type="submission" date="2020-08" db="EMBL/GenBank/DDBJ databases">
        <title>Genomic Encyclopedia of Type Strains, Phase III (KMG-III): the genomes of soil and plant-associated and newly described type strains.</title>
        <authorList>
            <person name="Whitman W."/>
        </authorList>
    </citation>
    <scope>NUCLEOTIDE SEQUENCE [LARGE SCALE GENOMIC DNA]</scope>
    <source>
        <strain evidence="1 2">CECT 7282</strain>
    </source>
</reference>
<keyword evidence="2" id="KW-1185">Reference proteome</keyword>
<accession>A0A839VHC4</accession>
<name>A0A839VHC4_9GAMM</name>
<dbReference type="RefSeq" id="WP_183327370.1">
    <property type="nucleotide sequence ID" value="NZ_JACHXP010000021.1"/>
</dbReference>
<gene>
    <name evidence="1" type="ORF">FHR94_003363</name>
</gene>
<sequence>MSHKTRTDEAHVLVELLGNIARATHFRADDTCHHVEEDCYTVPKQDCDDIEEALAACDDLPEPEPDVYVGDGWNRAVRRLHQILGELHEQEARLDRLTGAVQQARLYAGDNLPAAPGLTIVSMLERALREDAA</sequence>
<protein>
    <submittedName>
        <fullName evidence="1">Uncharacterized protein</fullName>
    </submittedName>
</protein>
<organism evidence="1 2">
    <name type="scientific">Halomonas cerina</name>
    <dbReference type="NCBI Taxonomy" id="447424"/>
    <lineage>
        <taxon>Bacteria</taxon>
        <taxon>Pseudomonadati</taxon>
        <taxon>Pseudomonadota</taxon>
        <taxon>Gammaproteobacteria</taxon>
        <taxon>Oceanospirillales</taxon>
        <taxon>Halomonadaceae</taxon>
        <taxon>Halomonas</taxon>
    </lineage>
</organism>
<evidence type="ECO:0000313" key="1">
    <source>
        <dbReference type="EMBL" id="MBB3192087.1"/>
    </source>
</evidence>
<dbReference type="EMBL" id="JACHXP010000021">
    <property type="protein sequence ID" value="MBB3192087.1"/>
    <property type="molecule type" value="Genomic_DNA"/>
</dbReference>
<proteinExistence type="predicted"/>